<feature type="transmembrane region" description="Helical" evidence="4">
    <location>
        <begin position="21"/>
        <end position="42"/>
    </location>
</feature>
<keyword evidence="1" id="KW-0479">Metal-binding</keyword>
<gene>
    <name evidence="6" type="ORF">GCM10017559_52940</name>
</gene>
<dbReference type="RefSeq" id="WP_344899919.1">
    <property type="nucleotide sequence ID" value="NZ_BAAAWD010000014.1"/>
</dbReference>
<feature type="transmembrane region" description="Helical" evidence="4">
    <location>
        <begin position="156"/>
        <end position="177"/>
    </location>
</feature>
<accession>A0ABP6KT93</accession>
<reference evidence="7" key="1">
    <citation type="journal article" date="2019" name="Int. J. Syst. Evol. Microbiol.">
        <title>The Global Catalogue of Microorganisms (GCM) 10K type strain sequencing project: providing services to taxonomists for standard genome sequencing and annotation.</title>
        <authorList>
            <consortium name="The Broad Institute Genomics Platform"/>
            <consortium name="The Broad Institute Genome Sequencing Center for Infectious Disease"/>
            <person name="Wu L."/>
            <person name="Ma J."/>
        </authorList>
    </citation>
    <scope>NUCLEOTIDE SEQUENCE [LARGE SCALE GENOMIC DNA]</scope>
    <source>
        <strain evidence="7">JCM 3106</strain>
    </source>
</reference>
<evidence type="ECO:0000256" key="2">
    <source>
        <dbReference type="ARBA" id="ARBA00022801"/>
    </source>
</evidence>
<keyword evidence="4" id="KW-1133">Transmembrane helix</keyword>
<feature type="domain" description="Calcineurin-like phosphoesterase" evidence="5">
    <location>
        <begin position="242"/>
        <end position="406"/>
    </location>
</feature>
<feature type="transmembrane region" description="Helical" evidence="4">
    <location>
        <begin position="129"/>
        <end position="149"/>
    </location>
</feature>
<proteinExistence type="predicted"/>
<comment type="caution">
    <text evidence="6">The sequence shown here is derived from an EMBL/GenBank/DDBJ whole genome shotgun (WGS) entry which is preliminary data.</text>
</comment>
<evidence type="ECO:0000313" key="6">
    <source>
        <dbReference type="EMBL" id="GAA3021542.1"/>
    </source>
</evidence>
<dbReference type="InterPro" id="IPR029052">
    <property type="entry name" value="Metallo-depent_PP-like"/>
</dbReference>
<evidence type="ECO:0000256" key="3">
    <source>
        <dbReference type="SAM" id="MobiDB-lite"/>
    </source>
</evidence>
<sequence length="504" mass="52804">MKLTDLAPRARRLAGGRIARGVARAVAVAAVALAGTWLGIMLGGTVRSNVGPVELGMSAEPSWSGETVVDAHPFGTLLFDTHNAPVGLRVTLENINPDRARGFLDDPRFSADRLPALLEEELGAGVRTLVARAAFCGLAGALVASLIVFRRPGPALAGLTGVAVAIAGTGAAVALTFRPDSVVEPKYTGLLAGAPSLVGDAESIVTRFESYRVQLAKLVNNVSQLYDVVSALPVYDADPTSIRVLHVSDIHLSPIAWNLIRSVTAQFKIDAIVDTGDLTDHGTGPEDRFVEEIGTFGVPYVFVRGNHDSATTQRAVARQKGAVVLDGQAATVAGLRVYGLGDPRFTPDKTVPVDSDLESLAALGRTHAARLARLPKQVDLVAVHDPTIARGFSGSASLVLTGHSHQRSTELLPSGTRVLVQGSTGGAGLRALEHDEPTPVEASVLYFDAQTHRLRAWDDITLGGLGEQSVQIQRHVEADPGRTISPVPTTAPSPTGSVSVTPTP</sequence>
<evidence type="ECO:0000313" key="7">
    <source>
        <dbReference type="Proteomes" id="UP001499930"/>
    </source>
</evidence>
<dbReference type="Pfam" id="PF00149">
    <property type="entry name" value="Metallophos"/>
    <property type="match status" value="1"/>
</dbReference>
<dbReference type="InterPro" id="IPR051158">
    <property type="entry name" value="Metallophosphoesterase_sf"/>
</dbReference>
<dbReference type="InterPro" id="IPR004843">
    <property type="entry name" value="Calcineurin-like_PHP"/>
</dbReference>
<evidence type="ECO:0000259" key="5">
    <source>
        <dbReference type="Pfam" id="PF00149"/>
    </source>
</evidence>
<name>A0ABP6KT93_9ACTN</name>
<dbReference type="Gene3D" id="3.60.21.10">
    <property type="match status" value="1"/>
</dbReference>
<feature type="compositionally biased region" description="Polar residues" evidence="3">
    <location>
        <begin position="486"/>
        <end position="504"/>
    </location>
</feature>
<dbReference type="SUPFAM" id="SSF56300">
    <property type="entry name" value="Metallo-dependent phosphatases"/>
    <property type="match status" value="1"/>
</dbReference>
<keyword evidence="4" id="KW-0472">Membrane</keyword>
<evidence type="ECO:0000256" key="4">
    <source>
        <dbReference type="SAM" id="Phobius"/>
    </source>
</evidence>
<dbReference type="PANTHER" id="PTHR31302:SF31">
    <property type="entry name" value="PHOSPHODIESTERASE YAEI"/>
    <property type="match status" value="1"/>
</dbReference>
<feature type="region of interest" description="Disordered" evidence="3">
    <location>
        <begin position="478"/>
        <end position="504"/>
    </location>
</feature>
<organism evidence="6 7">
    <name type="scientific">Streptosporangium longisporum</name>
    <dbReference type="NCBI Taxonomy" id="46187"/>
    <lineage>
        <taxon>Bacteria</taxon>
        <taxon>Bacillati</taxon>
        <taxon>Actinomycetota</taxon>
        <taxon>Actinomycetes</taxon>
        <taxon>Streptosporangiales</taxon>
        <taxon>Streptosporangiaceae</taxon>
        <taxon>Streptosporangium</taxon>
    </lineage>
</organism>
<evidence type="ECO:0000256" key="1">
    <source>
        <dbReference type="ARBA" id="ARBA00022723"/>
    </source>
</evidence>
<keyword evidence="4" id="KW-0812">Transmembrane</keyword>
<keyword evidence="7" id="KW-1185">Reference proteome</keyword>
<dbReference type="PANTHER" id="PTHR31302">
    <property type="entry name" value="TRANSMEMBRANE PROTEIN WITH METALLOPHOSPHOESTERASE DOMAIN-RELATED"/>
    <property type="match status" value="1"/>
</dbReference>
<dbReference type="Proteomes" id="UP001499930">
    <property type="component" value="Unassembled WGS sequence"/>
</dbReference>
<dbReference type="EMBL" id="BAAAWD010000014">
    <property type="protein sequence ID" value="GAA3021542.1"/>
    <property type="molecule type" value="Genomic_DNA"/>
</dbReference>
<keyword evidence="2" id="KW-0378">Hydrolase</keyword>
<protein>
    <submittedName>
        <fullName evidence="6">Metallophosphoesterase</fullName>
    </submittedName>
</protein>